<gene>
    <name evidence="2" type="ORF">KGM_211866</name>
</gene>
<dbReference type="EMBL" id="AGBW02008449">
    <property type="protein sequence ID" value="OWR53375.1"/>
    <property type="molecule type" value="Genomic_DNA"/>
</dbReference>
<reference evidence="2 3" key="1">
    <citation type="journal article" date="2011" name="Cell">
        <title>The monarch butterfly genome yields insights into long-distance migration.</title>
        <authorList>
            <person name="Zhan S."/>
            <person name="Merlin C."/>
            <person name="Boore J.L."/>
            <person name="Reppert S.M."/>
        </authorList>
    </citation>
    <scope>NUCLEOTIDE SEQUENCE [LARGE SCALE GENOMIC DNA]</scope>
    <source>
        <strain evidence="2">F-2</strain>
    </source>
</reference>
<evidence type="ECO:0000313" key="2">
    <source>
        <dbReference type="EMBL" id="OWR53375.1"/>
    </source>
</evidence>
<dbReference type="InParanoid" id="A0A212FI07"/>
<dbReference type="KEGG" id="dpl:KGM_211866"/>
<feature type="compositionally biased region" description="Basic residues" evidence="1">
    <location>
        <begin position="1"/>
        <end position="11"/>
    </location>
</feature>
<dbReference type="AlphaFoldDB" id="A0A212FI07"/>
<accession>A0A212FI07</accession>
<evidence type="ECO:0000256" key="1">
    <source>
        <dbReference type="SAM" id="MobiDB-lite"/>
    </source>
</evidence>
<dbReference type="Proteomes" id="UP000007151">
    <property type="component" value="Unassembled WGS sequence"/>
</dbReference>
<comment type="caution">
    <text evidence="2">The sequence shown here is derived from an EMBL/GenBank/DDBJ whole genome shotgun (WGS) entry which is preliminary data.</text>
</comment>
<evidence type="ECO:0000313" key="3">
    <source>
        <dbReference type="Proteomes" id="UP000007151"/>
    </source>
</evidence>
<feature type="region of interest" description="Disordered" evidence="1">
    <location>
        <begin position="1"/>
        <end position="28"/>
    </location>
</feature>
<name>A0A212FI07_DANPL</name>
<sequence length="156" mass="17234">MKLTRAGRRDRRGPGQPRLSGEKPTQTCKHPALSRIIINVKIDLSPPRHERHNEGIHHGTGYNGFGYRLAADKRTSDSCKTEASDEDRRILANIKPLSGRPELLLAKVQPRGSWPAAAGSLIGIYPMPPFVSSQNLQNIARYWRMTCPASAVSMPG</sequence>
<protein>
    <submittedName>
        <fullName evidence="2">Uncharacterized protein</fullName>
    </submittedName>
</protein>
<proteinExistence type="predicted"/>
<organism evidence="2 3">
    <name type="scientific">Danaus plexippus plexippus</name>
    <dbReference type="NCBI Taxonomy" id="278856"/>
    <lineage>
        <taxon>Eukaryota</taxon>
        <taxon>Metazoa</taxon>
        <taxon>Ecdysozoa</taxon>
        <taxon>Arthropoda</taxon>
        <taxon>Hexapoda</taxon>
        <taxon>Insecta</taxon>
        <taxon>Pterygota</taxon>
        <taxon>Neoptera</taxon>
        <taxon>Endopterygota</taxon>
        <taxon>Lepidoptera</taxon>
        <taxon>Glossata</taxon>
        <taxon>Ditrysia</taxon>
        <taxon>Papilionoidea</taxon>
        <taxon>Nymphalidae</taxon>
        <taxon>Danainae</taxon>
        <taxon>Danaini</taxon>
        <taxon>Danaina</taxon>
        <taxon>Danaus</taxon>
        <taxon>Danaus</taxon>
    </lineage>
</organism>
<keyword evidence="3" id="KW-1185">Reference proteome</keyword>